<evidence type="ECO:0000256" key="1">
    <source>
        <dbReference type="ARBA" id="ARBA00007074"/>
    </source>
</evidence>
<keyword evidence="5" id="KW-0788">Thiol protease</keyword>
<feature type="chain" id="PRO_5002978987" evidence="7">
    <location>
        <begin position="24"/>
        <end position="215"/>
    </location>
</feature>
<feature type="signal peptide" evidence="7">
    <location>
        <begin position="1"/>
        <end position="23"/>
    </location>
</feature>
<evidence type="ECO:0000259" key="8">
    <source>
        <dbReference type="PROSITE" id="PS51935"/>
    </source>
</evidence>
<evidence type="ECO:0000256" key="7">
    <source>
        <dbReference type="SAM" id="SignalP"/>
    </source>
</evidence>
<keyword evidence="4" id="KW-0378">Hydrolase</keyword>
<dbReference type="Pfam" id="PF00877">
    <property type="entry name" value="NLPC_P60"/>
    <property type="match status" value="1"/>
</dbReference>
<dbReference type="HOGENOM" id="CLU_016043_5_0_0"/>
<evidence type="ECO:0000256" key="6">
    <source>
        <dbReference type="SAM" id="MobiDB-lite"/>
    </source>
</evidence>
<gene>
    <name evidence="9" type="ordered locus">Lebu_0537</name>
</gene>
<dbReference type="InterPro" id="IPR038765">
    <property type="entry name" value="Papain-like_cys_pep_sf"/>
</dbReference>
<feature type="compositionally biased region" description="Low complexity" evidence="6">
    <location>
        <begin position="33"/>
        <end position="52"/>
    </location>
</feature>
<dbReference type="GO" id="GO:0008234">
    <property type="term" value="F:cysteine-type peptidase activity"/>
    <property type="evidence" value="ECO:0007669"/>
    <property type="project" value="UniProtKB-KW"/>
</dbReference>
<dbReference type="InterPro" id="IPR052062">
    <property type="entry name" value="Murein_DD/LD_carboxypeptidase"/>
</dbReference>
<proteinExistence type="inferred from homology"/>
<evidence type="ECO:0000256" key="2">
    <source>
        <dbReference type="ARBA" id="ARBA00022670"/>
    </source>
</evidence>
<dbReference type="SUPFAM" id="SSF54001">
    <property type="entry name" value="Cysteine proteinases"/>
    <property type="match status" value="1"/>
</dbReference>
<dbReference type="eggNOG" id="COG0791">
    <property type="taxonomic scope" value="Bacteria"/>
</dbReference>
<reference evidence="9 10" key="1">
    <citation type="journal article" date="2009" name="Stand. Genomic Sci.">
        <title>Complete genome sequence of Leptotrichia buccalis type strain (C-1013-b).</title>
        <authorList>
            <person name="Ivanova N."/>
            <person name="Gronow S."/>
            <person name="Lapidus A."/>
            <person name="Copeland A."/>
            <person name="Glavina Del Rio T."/>
            <person name="Nolan M."/>
            <person name="Lucas S."/>
            <person name="Chen F."/>
            <person name="Tice H."/>
            <person name="Cheng J.F."/>
            <person name="Saunders E."/>
            <person name="Bruce D."/>
            <person name="Goodwin L."/>
            <person name="Brettin T."/>
            <person name="Detter J.C."/>
            <person name="Han C."/>
            <person name="Pitluck S."/>
            <person name="Mikhailova N."/>
            <person name="Pati A."/>
            <person name="Mavrommatis K."/>
            <person name="Chen A."/>
            <person name="Palaniappan K."/>
            <person name="Land M."/>
            <person name="Hauser L."/>
            <person name="Chang Y.J."/>
            <person name="Jeffries C.D."/>
            <person name="Chain P."/>
            <person name="Rohde C."/>
            <person name="Goker M."/>
            <person name="Bristow J."/>
            <person name="Eisen J.A."/>
            <person name="Markowitz V."/>
            <person name="Hugenholtz P."/>
            <person name="Kyrpides N.C."/>
            <person name="Klenk H.P."/>
        </authorList>
    </citation>
    <scope>NUCLEOTIDE SEQUENCE [LARGE SCALE GENOMIC DNA]</scope>
    <source>
        <strain evidence="10">ATCC 14201 / DSM 1135 / JCM 12969 / NCTC 10249 / C-1013-b</strain>
    </source>
</reference>
<name>C7N8G7_LEPBD</name>
<dbReference type="Gene3D" id="3.90.1720.10">
    <property type="entry name" value="endopeptidase domain like (from Nostoc punctiforme)"/>
    <property type="match status" value="1"/>
</dbReference>
<evidence type="ECO:0000256" key="5">
    <source>
        <dbReference type="ARBA" id="ARBA00022807"/>
    </source>
</evidence>
<dbReference type="PANTHER" id="PTHR47360:SF1">
    <property type="entry name" value="ENDOPEPTIDASE NLPC-RELATED"/>
    <property type="match status" value="1"/>
</dbReference>
<evidence type="ECO:0000313" key="9">
    <source>
        <dbReference type="EMBL" id="ACV38448.1"/>
    </source>
</evidence>
<keyword evidence="2" id="KW-0645">Protease</keyword>
<feature type="domain" description="NlpC/P60" evidence="8">
    <location>
        <begin position="92"/>
        <end position="213"/>
    </location>
</feature>
<dbReference type="PROSITE" id="PS51935">
    <property type="entry name" value="NLPC_P60"/>
    <property type="match status" value="1"/>
</dbReference>
<sequence>MRKNKFITAVCVVSAFVGSNLQAKTTKSKKVSSNHTPNKNSSTKTSNSGKNTGIYSIPSKNTSPLLETKMSELRQKHTKVMTSGSAQEKRRVKIEKKLLTSYSKWKGTKYRLGGDSKDGIDCSALTRRVYRETFNQELPRVSTQQIKKGRRVAAKDLKSGDIVYFKPENRINHTAVYVGNSLFINASSSKGVVISSLKSPYWRKYFKYGVRAHNA</sequence>
<protein>
    <submittedName>
        <fullName evidence="9">NLP/P60 protein</fullName>
    </submittedName>
</protein>
<evidence type="ECO:0000313" key="10">
    <source>
        <dbReference type="Proteomes" id="UP000001910"/>
    </source>
</evidence>
<dbReference type="GO" id="GO:0006508">
    <property type="term" value="P:proteolysis"/>
    <property type="evidence" value="ECO:0007669"/>
    <property type="project" value="UniProtKB-KW"/>
</dbReference>
<comment type="similarity">
    <text evidence="1">Belongs to the peptidase C40 family.</text>
</comment>
<keyword evidence="3 7" id="KW-0732">Signal</keyword>
<feature type="region of interest" description="Disordered" evidence="6">
    <location>
        <begin position="24"/>
        <end position="61"/>
    </location>
</feature>
<keyword evidence="10" id="KW-1185">Reference proteome</keyword>
<dbReference type="RefSeq" id="WP_012806631.1">
    <property type="nucleotide sequence ID" value="NC_013192.1"/>
</dbReference>
<dbReference type="Proteomes" id="UP000001910">
    <property type="component" value="Chromosome"/>
</dbReference>
<dbReference type="AlphaFoldDB" id="C7N8G7"/>
<dbReference type="InterPro" id="IPR000064">
    <property type="entry name" value="NLP_P60_dom"/>
</dbReference>
<dbReference type="PANTHER" id="PTHR47360">
    <property type="entry name" value="MUREIN DD-ENDOPEPTIDASE MEPS/MUREIN LD-CARBOXYPEPTIDASE"/>
    <property type="match status" value="1"/>
</dbReference>
<dbReference type="KEGG" id="lba:Lebu_0537"/>
<dbReference type="OrthoDB" id="9807055at2"/>
<evidence type="ECO:0000256" key="3">
    <source>
        <dbReference type="ARBA" id="ARBA00022729"/>
    </source>
</evidence>
<dbReference type="EMBL" id="CP001685">
    <property type="protein sequence ID" value="ACV38448.1"/>
    <property type="molecule type" value="Genomic_DNA"/>
</dbReference>
<organism evidence="9 10">
    <name type="scientific">Leptotrichia buccalis (strain ATCC 14201 / DSM 1135 / JCM 12969 / NCTC 10249 / C-1013-b)</name>
    <dbReference type="NCBI Taxonomy" id="523794"/>
    <lineage>
        <taxon>Bacteria</taxon>
        <taxon>Fusobacteriati</taxon>
        <taxon>Fusobacteriota</taxon>
        <taxon>Fusobacteriia</taxon>
        <taxon>Fusobacteriales</taxon>
        <taxon>Leptotrichiaceae</taxon>
        <taxon>Leptotrichia</taxon>
    </lineage>
</organism>
<accession>C7N8G7</accession>
<evidence type="ECO:0000256" key="4">
    <source>
        <dbReference type="ARBA" id="ARBA00022801"/>
    </source>
</evidence>
<dbReference type="STRING" id="523794.Lebu_0537"/>